<dbReference type="RefSeq" id="WP_116688905.1">
    <property type="nucleotide sequence ID" value="NZ_CAWNYD010000013.1"/>
</dbReference>
<dbReference type="EMBL" id="QDDL01000013">
    <property type="protein sequence ID" value="PVZ64352.1"/>
    <property type="molecule type" value="Genomic_DNA"/>
</dbReference>
<evidence type="ECO:0000259" key="1">
    <source>
        <dbReference type="Pfam" id="PF09012"/>
    </source>
</evidence>
<evidence type="ECO:0000313" key="2">
    <source>
        <dbReference type="EMBL" id="PVZ64352.1"/>
    </source>
</evidence>
<gene>
    <name evidence="2" type="ORF">DC094_20030</name>
</gene>
<sequence>MLTDIRDFLHHNQQATLEQLSLKFNSQPSAIEGMLQVWIRKGLIAKATPDKCGDCCKCDSASKTYYYWKGAGKGK</sequence>
<name>A0A2V1GNX9_9GAMM</name>
<dbReference type="AlphaFoldDB" id="A0A2V1GNX9"/>
<dbReference type="InterPro" id="IPR036390">
    <property type="entry name" value="WH_DNA-bd_sf"/>
</dbReference>
<dbReference type="Pfam" id="PF09012">
    <property type="entry name" value="FeoC"/>
    <property type="match status" value="1"/>
</dbReference>
<keyword evidence="3" id="KW-1185">Reference proteome</keyword>
<accession>A0A2V1GNX9</accession>
<dbReference type="SUPFAM" id="SSF46785">
    <property type="entry name" value="Winged helix' DNA-binding domain"/>
    <property type="match status" value="1"/>
</dbReference>
<dbReference type="OrthoDB" id="467062at2"/>
<evidence type="ECO:0000313" key="3">
    <source>
        <dbReference type="Proteomes" id="UP000244906"/>
    </source>
</evidence>
<dbReference type="Proteomes" id="UP000244906">
    <property type="component" value="Unassembled WGS sequence"/>
</dbReference>
<reference evidence="2 3" key="1">
    <citation type="submission" date="2018-04" db="EMBL/GenBank/DDBJ databases">
        <title>Thalassorhabdus spongiae gen. nov., sp. nov., isolated from a marine sponge in South-West Iceland.</title>
        <authorList>
            <person name="Knobloch S."/>
            <person name="Daussin A."/>
            <person name="Johannsson R."/>
            <person name="Marteinsson V.T."/>
        </authorList>
    </citation>
    <scope>NUCLEOTIDE SEQUENCE [LARGE SCALE GENOMIC DNA]</scope>
    <source>
        <strain evidence="2 3">Hp12</strain>
    </source>
</reference>
<protein>
    <recommendedName>
        <fullName evidence="1">Transcriptional regulator HTH-type FeoC domain-containing protein</fullName>
    </recommendedName>
</protein>
<comment type="caution">
    <text evidence="2">The sequence shown here is derived from an EMBL/GenBank/DDBJ whole genome shotgun (WGS) entry which is preliminary data.</text>
</comment>
<dbReference type="InterPro" id="IPR036388">
    <property type="entry name" value="WH-like_DNA-bd_sf"/>
</dbReference>
<feature type="domain" description="Transcriptional regulator HTH-type FeoC" evidence="1">
    <location>
        <begin position="1"/>
        <end position="66"/>
    </location>
</feature>
<dbReference type="Gene3D" id="1.10.10.10">
    <property type="entry name" value="Winged helix-like DNA-binding domain superfamily/Winged helix DNA-binding domain"/>
    <property type="match status" value="1"/>
</dbReference>
<organism evidence="2 3">
    <name type="scientific">Pelagibaculum spongiae</name>
    <dbReference type="NCBI Taxonomy" id="2080658"/>
    <lineage>
        <taxon>Bacteria</taxon>
        <taxon>Pseudomonadati</taxon>
        <taxon>Pseudomonadota</taxon>
        <taxon>Gammaproteobacteria</taxon>
        <taxon>Oceanospirillales</taxon>
        <taxon>Pelagibaculum</taxon>
    </lineage>
</organism>
<proteinExistence type="predicted"/>
<dbReference type="InterPro" id="IPR015102">
    <property type="entry name" value="Tscrpt_reg_HTH_FeoC"/>
</dbReference>